<evidence type="ECO:0008006" key="4">
    <source>
        <dbReference type="Google" id="ProtNLM"/>
    </source>
</evidence>
<dbReference type="EMBL" id="CP012357">
    <property type="protein sequence ID" value="AKX34273.1"/>
    <property type="molecule type" value="Genomic_DNA"/>
</dbReference>
<dbReference type="KEGG" id="sll:SLITO_v1c06440"/>
<dbReference type="RefSeq" id="WP_075058372.1">
    <property type="nucleotide sequence ID" value="NZ_CP012357.1"/>
</dbReference>
<accession>A0A0K1W285</accession>
<feature type="transmembrane region" description="Helical" evidence="1">
    <location>
        <begin position="167"/>
        <end position="191"/>
    </location>
</feature>
<keyword evidence="1" id="KW-1133">Transmembrane helix</keyword>
<dbReference type="Proteomes" id="UP000067476">
    <property type="component" value="Chromosome"/>
</dbReference>
<keyword evidence="3" id="KW-1185">Reference proteome</keyword>
<reference evidence="2 3" key="1">
    <citation type="journal article" date="2015" name="Genome Announc.">
        <title>Complete Genome Sequence of Spiroplasma litorale TN-1T (DSM 21781), a Bacterium Isolated from a Green-Eyed Horsefly (Tabanus nigrovittatus).</title>
        <authorList>
            <person name="Lo W.S."/>
            <person name="Lai Y.C."/>
            <person name="Lien Y.W."/>
            <person name="Wang T.H."/>
            <person name="Kuo C.H."/>
        </authorList>
    </citation>
    <scope>NUCLEOTIDE SEQUENCE [LARGE SCALE GENOMIC DNA]</scope>
    <source>
        <strain evidence="2 3">TN-1</strain>
    </source>
</reference>
<feature type="transmembrane region" description="Helical" evidence="1">
    <location>
        <begin position="12"/>
        <end position="35"/>
    </location>
</feature>
<dbReference type="AlphaFoldDB" id="A0A0K1W285"/>
<sequence length="196" mass="21605">MSLNKKYLWRMIYSCIVWLIITICILAIGFDIVAANGDGGSKTIFKGWSKDVTVASDGKSTSTGFNSLGDVFKNTDYQSILNKGLFAVSVLAFLFSFLYFIYTTIIYIVSFKKTDFINNKTQLILDIVFTILIALFAVITLAGMASVSTDLNKPYVQNNLDPKFKLGTNFAITTALIVIGLIGHVVCASLVNTKYK</sequence>
<evidence type="ECO:0000256" key="1">
    <source>
        <dbReference type="SAM" id="Phobius"/>
    </source>
</evidence>
<name>A0A0K1W285_9MOLU</name>
<evidence type="ECO:0000313" key="3">
    <source>
        <dbReference type="Proteomes" id="UP000067476"/>
    </source>
</evidence>
<dbReference type="PATRIC" id="fig|216942.3.peg.654"/>
<evidence type="ECO:0000313" key="2">
    <source>
        <dbReference type="EMBL" id="AKX34273.1"/>
    </source>
</evidence>
<feature type="transmembrane region" description="Helical" evidence="1">
    <location>
        <begin position="123"/>
        <end position="147"/>
    </location>
</feature>
<proteinExistence type="predicted"/>
<gene>
    <name evidence="2" type="ORF">SLITO_v1c06440</name>
</gene>
<organism evidence="2 3">
    <name type="scientific">Spiroplasma litorale</name>
    <dbReference type="NCBI Taxonomy" id="216942"/>
    <lineage>
        <taxon>Bacteria</taxon>
        <taxon>Bacillati</taxon>
        <taxon>Mycoplasmatota</taxon>
        <taxon>Mollicutes</taxon>
        <taxon>Entomoplasmatales</taxon>
        <taxon>Spiroplasmataceae</taxon>
        <taxon>Spiroplasma</taxon>
    </lineage>
</organism>
<keyword evidence="1" id="KW-0472">Membrane</keyword>
<keyword evidence="1" id="KW-0812">Transmembrane</keyword>
<dbReference type="OrthoDB" id="389748at2"/>
<feature type="transmembrane region" description="Helical" evidence="1">
    <location>
        <begin position="85"/>
        <end position="111"/>
    </location>
</feature>
<protein>
    <recommendedName>
        <fullName evidence="4">Transmembrane protein</fullName>
    </recommendedName>
</protein>